<keyword evidence="5" id="KW-1185">Reference proteome</keyword>
<dbReference type="PANTHER" id="PTHR14715:SF2">
    <property type="entry name" value="PROTEIN FAM124B"/>
    <property type="match status" value="1"/>
</dbReference>
<protein>
    <submittedName>
        <fullName evidence="4">Family with sequence similarity 124 member B</fullName>
    </submittedName>
</protein>
<dbReference type="PANTHER" id="PTHR14715">
    <property type="entry name" value="FAM124 DOMAIN-CONTAINING PROTEIN-RELATED"/>
    <property type="match status" value="1"/>
</dbReference>
<dbReference type="GeneTree" id="ENSGT00590000083134"/>
<proteinExistence type="inferred from homology"/>
<reference evidence="4" key="1">
    <citation type="submission" date="2025-08" db="UniProtKB">
        <authorList>
            <consortium name="Ensembl"/>
        </authorList>
    </citation>
    <scope>IDENTIFICATION</scope>
</reference>
<comment type="similarity">
    <text evidence="1">Belongs to the FAM124 family.</text>
</comment>
<feature type="compositionally biased region" description="Basic and acidic residues" evidence="2">
    <location>
        <begin position="395"/>
        <end position="404"/>
    </location>
</feature>
<evidence type="ECO:0000259" key="3">
    <source>
        <dbReference type="Pfam" id="PF15067"/>
    </source>
</evidence>
<sequence length="423" mass="48075">MDERTSVLPLTIHLLTSPENSQILKRAVDKFLHDVCPDVLLFQVSERTAPTQHSESPKKRFSFPGVSVTVFLREDLGEDRISVLHSFFHLPPWNKVNAELKHLRHGPINQTIAGYYCLDVDMPVWGIRQVHYGMEIVRLTLYCSFENYEDAVALYELILQMAAIAEKPGFCFFTLHRTKYTSIQLSLKQLPPGTSVQVKEACALQFAVQEIGQLVPLLPYPCVPISDTRWQTQDYDGNKILLLVTENSTVTHNHCNGKTAQAPHTSPCNPQLSKSRRPNEEMESKIRDEKTEIRPYLTLDHREDHRETICGCSDMDSPSRRLYVKETETNVDTGYSIVKQRSQQTIVKRFSRHLPKSSISEEGHVRSSDSNGSQDSSSGTPKAPSTHTSVTNIHFDIEGKRFSSEETNVVSGKSREQEEEFFI</sequence>
<gene>
    <name evidence="4" type="primary">FAM124B</name>
</gene>
<feature type="compositionally biased region" description="Low complexity" evidence="2">
    <location>
        <begin position="368"/>
        <end position="379"/>
    </location>
</feature>
<organism evidence="4 5">
    <name type="scientific">Leptobrachium leishanense</name>
    <name type="common">Leishan spiny toad</name>
    <dbReference type="NCBI Taxonomy" id="445787"/>
    <lineage>
        <taxon>Eukaryota</taxon>
        <taxon>Metazoa</taxon>
        <taxon>Chordata</taxon>
        <taxon>Craniata</taxon>
        <taxon>Vertebrata</taxon>
        <taxon>Euteleostomi</taxon>
        <taxon>Amphibia</taxon>
        <taxon>Batrachia</taxon>
        <taxon>Anura</taxon>
        <taxon>Pelobatoidea</taxon>
        <taxon>Megophryidae</taxon>
        <taxon>Leptobrachium</taxon>
    </lineage>
</organism>
<dbReference type="Ensembl" id="ENSLLET00000008161.1">
    <property type="protein sequence ID" value="ENSLLEP00000007844.1"/>
    <property type="gene ID" value="ENSLLEG00000004969.1"/>
</dbReference>
<feature type="domain" description="FAM124" evidence="3">
    <location>
        <begin position="11"/>
        <end position="242"/>
    </location>
</feature>
<dbReference type="Pfam" id="PF15067">
    <property type="entry name" value="FAM124"/>
    <property type="match status" value="1"/>
</dbReference>
<evidence type="ECO:0000313" key="5">
    <source>
        <dbReference type="Proteomes" id="UP000694569"/>
    </source>
</evidence>
<evidence type="ECO:0000256" key="1">
    <source>
        <dbReference type="ARBA" id="ARBA00006440"/>
    </source>
</evidence>
<dbReference type="Proteomes" id="UP000694569">
    <property type="component" value="Unplaced"/>
</dbReference>
<evidence type="ECO:0000313" key="4">
    <source>
        <dbReference type="Ensembl" id="ENSLLEP00000007844.1"/>
    </source>
</evidence>
<dbReference type="InterPro" id="IPR046365">
    <property type="entry name" value="FAM124_dom"/>
</dbReference>
<feature type="region of interest" description="Disordered" evidence="2">
    <location>
        <begin position="351"/>
        <end position="423"/>
    </location>
</feature>
<reference evidence="4" key="2">
    <citation type="submission" date="2025-09" db="UniProtKB">
        <authorList>
            <consortium name="Ensembl"/>
        </authorList>
    </citation>
    <scope>IDENTIFICATION</scope>
</reference>
<dbReference type="GO" id="GO:0005654">
    <property type="term" value="C:nucleoplasm"/>
    <property type="evidence" value="ECO:0007669"/>
    <property type="project" value="TreeGrafter"/>
</dbReference>
<evidence type="ECO:0000256" key="2">
    <source>
        <dbReference type="SAM" id="MobiDB-lite"/>
    </source>
</evidence>
<dbReference type="AlphaFoldDB" id="A0A8C5M2J6"/>
<dbReference type="OrthoDB" id="10023686at2759"/>
<name>A0A8C5M2J6_9ANUR</name>
<dbReference type="InterPro" id="IPR029380">
    <property type="entry name" value="FAM124"/>
</dbReference>
<accession>A0A8C5M2J6</accession>
<feature type="region of interest" description="Disordered" evidence="2">
    <location>
        <begin position="257"/>
        <end position="285"/>
    </location>
</feature>
<feature type="compositionally biased region" description="Polar residues" evidence="2">
    <location>
        <begin position="383"/>
        <end position="392"/>
    </location>
</feature>
<feature type="compositionally biased region" description="Polar residues" evidence="2">
    <location>
        <begin position="257"/>
        <end position="273"/>
    </location>
</feature>